<dbReference type="InterPro" id="IPR000064">
    <property type="entry name" value="NLP_P60_dom"/>
</dbReference>
<feature type="signal peptide" evidence="6">
    <location>
        <begin position="1"/>
        <end position="26"/>
    </location>
</feature>
<dbReference type="InterPro" id="IPR038765">
    <property type="entry name" value="Papain-like_cys_pep_sf"/>
</dbReference>
<evidence type="ECO:0000313" key="8">
    <source>
        <dbReference type="EMBL" id="ADG78689.1"/>
    </source>
</evidence>
<dbReference type="Proteomes" id="UP000001213">
    <property type="component" value="Chromosome"/>
</dbReference>
<dbReference type="SUPFAM" id="SSF54001">
    <property type="entry name" value="Cysteine proteinases"/>
    <property type="match status" value="1"/>
</dbReference>
<evidence type="ECO:0000313" key="9">
    <source>
        <dbReference type="Proteomes" id="UP000001213"/>
    </source>
</evidence>
<accession>D5UPD3</accession>
<dbReference type="PANTHER" id="PTHR47359">
    <property type="entry name" value="PEPTIDOGLYCAN DL-ENDOPEPTIDASE CWLO"/>
    <property type="match status" value="1"/>
</dbReference>
<feature type="domain" description="NlpC/P60" evidence="7">
    <location>
        <begin position="358"/>
        <end position="498"/>
    </location>
</feature>
<dbReference type="Gene3D" id="6.10.250.3150">
    <property type="match status" value="1"/>
</dbReference>
<proteinExistence type="inferred from homology"/>
<sequence length="498" mass="50684">MRRTAHSATTFAVRSLFAAVTTGSLAVGTFASVAAEPVGDATAPGNVVAALVDKIAQADQKIANLRDDVATKRQSVNQSVVDLQSAQNAASAAAGAIKVSEGAVAQSDTRIQAAQEKFDQMVRAAYQQGNNAGALVNTLGGEDPNATLERATTLRIVADKQRAALGDLKAAKARAEASRTAARAAKVQADAATAAAADRKKAAEDSITTAVASLNTQEQEQATLTAQRELAQKALDSAKRADDRAEQQRVYAQYVVDEQQTQTVTAPGAAAVPTVPGAAPAAGSATPAGGATVNTADPLAGARTFAQNLVNQATSMFGITAAAAQPAAATASTAQPAQPAVPAPSPQAIASAANMTGAQAIDAVIARGMSVIGVQYAWGGGNAWGATRGVRDGGVADSFGDYNRIGFDCSGFTAYAFAAVGIALPKYSGYQYTTGKQYPISQIKRGDMVFRGPGGTQHVAIYLGNNQILESPQSGGAVRVAPFDASTFLSTVVRVINS</sequence>
<dbReference type="EMBL" id="CP001966">
    <property type="protein sequence ID" value="ADG78689.1"/>
    <property type="molecule type" value="Genomic_DNA"/>
</dbReference>
<evidence type="ECO:0000256" key="6">
    <source>
        <dbReference type="SAM" id="SignalP"/>
    </source>
</evidence>
<evidence type="ECO:0000256" key="1">
    <source>
        <dbReference type="ARBA" id="ARBA00007074"/>
    </source>
</evidence>
<dbReference type="KEGG" id="tpr:Tpau_2077"/>
<evidence type="ECO:0000259" key="7">
    <source>
        <dbReference type="PROSITE" id="PS51935"/>
    </source>
</evidence>
<dbReference type="eggNOG" id="COG0791">
    <property type="taxonomic scope" value="Bacteria"/>
</dbReference>
<dbReference type="AlphaFoldDB" id="D5UPD3"/>
<dbReference type="RefSeq" id="WP_013126711.1">
    <property type="nucleotide sequence ID" value="NC_014158.1"/>
</dbReference>
<dbReference type="STRING" id="521096.Tpau_2077"/>
<keyword evidence="3" id="KW-0378">Hydrolase</keyword>
<protein>
    <submittedName>
        <fullName evidence="8">NLP/P60 protein</fullName>
    </submittedName>
</protein>
<evidence type="ECO:0000256" key="4">
    <source>
        <dbReference type="ARBA" id="ARBA00022807"/>
    </source>
</evidence>
<reference evidence="9" key="1">
    <citation type="submission" date="2010-03" db="EMBL/GenBank/DDBJ databases">
        <title>The complete chromosome of Tsukamurella paurometabola DSM 20162.</title>
        <authorList>
            <consortium name="US DOE Joint Genome Institute (JGI-PGF)"/>
            <person name="Lucas S."/>
            <person name="Copeland A."/>
            <person name="Lapidus A."/>
            <person name="Glavina del Rio T."/>
            <person name="Dalin E."/>
            <person name="Tice H."/>
            <person name="Bruce D."/>
            <person name="Goodwin L."/>
            <person name="Pitluck S."/>
            <person name="Kyrpides N."/>
            <person name="Mavromatis K."/>
            <person name="Ivanova N."/>
            <person name="Mikhailova N."/>
            <person name="Munk A.C."/>
            <person name="Brettin T."/>
            <person name="Detter J.C."/>
            <person name="Tapia R."/>
            <person name="Han C."/>
            <person name="Larimer F."/>
            <person name="Land M."/>
            <person name="Hauser L."/>
            <person name="Markowitz V."/>
            <person name="Cheng J.-F."/>
            <person name="Hugenholtz P."/>
            <person name="Woyke T."/>
            <person name="Wu D."/>
            <person name="Jando M."/>
            <person name="Brambilla E."/>
            <person name="Klenk H.-P."/>
            <person name="Eisen J.A."/>
        </authorList>
    </citation>
    <scope>NUCLEOTIDE SEQUENCE [LARGE SCALE GENOMIC DNA]</scope>
    <source>
        <strain evidence="9">ATCC 8368 / DSM 20162 / CCUG 35730 / CIP 100753 / JCM 10117 / KCTC 9821 / NBRC 16120 / NCIMB 702349 / NCTC 13040</strain>
    </source>
</reference>
<dbReference type="PANTHER" id="PTHR47359:SF3">
    <property type="entry name" value="NLP_P60 DOMAIN-CONTAINING PROTEIN-RELATED"/>
    <property type="match status" value="1"/>
</dbReference>
<feature type="coiled-coil region" evidence="5">
    <location>
        <begin position="48"/>
        <end position="75"/>
    </location>
</feature>
<dbReference type="GO" id="GO:0008234">
    <property type="term" value="F:cysteine-type peptidase activity"/>
    <property type="evidence" value="ECO:0007669"/>
    <property type="project" value="UniProtKB-KW"/>
</dbReference>
<reference evidence="8 9" key="2">
    <citation type="journal article" date="2011" name="Stand. Genomic Sci.">
        <title>Complete genome sequence of Tsukamurella paurometabola type strain (no. 33).</title>
        <authorList>
            <person name="Munk A.C."/>
            <person name="Lapidus A."/>
            <person name="Lucas S."/>
            <person name="Nolan M."/>
            <person name="Tice H."/>
            <person name="Cheng J.F."/>
            <person name="Del Rio T.G."/>
            <person name="Goodwin L."/>
            <person name="Pitluck S."/>
            <person name="Liolios K."/>
            <person name="Huntemann M."/>
            <person name="Ivanova N."/>
            <person name="Mavromatis K."/>
            <person name="Mikhailova N."/>
            <person name="Pati A."/>
            <person name="Chen A."/>
            <person name="Palaniappan K."/>
            <person name="Tapia R."/>
            <person name="Han C."/>
            <person name="Land M."/>
            <person name="Hauser L."/>
            <person name="Chang Y.J."/>
            <person name="Jeffries C.D."/>
            <person name="Brettin T."/>
            <person name="Yasawong M."/>
            <person name="Brambilla E.M."/>
            <person name="Rohde M."/>
            <person name="Sikorski J."/>
            <person name="Goker M."/>
            <person name="Detter J.C."/>
            <person name="Woyke T."/>
            <person name="Bristow J."/>
            <person name="Eisen J.A."/>
            <person name="Markowitz V."/>
            <person name="Hugenholtz P."/>
            <person name="Kyrpides N.C."/>
            <person name="Klenk H.P."/>
        </authorList>
    </citation>
    <scope>NUCLEOTIDE SEQUENCE [LARGE SCALE GENOMIC DNA]</scope>
    <source>
        <strain evidence="9">ATCC 8368 / DSM 20162 / CCUG 35730 / CIP 100753 / JCM 10117 / KCTC 9821 / NBRC 16120 / NCIMB 702349 / NCTC 13040</strain>
    </source>
</reference>
<dbReference type="HOGENOM" id="CLU_026494_0_0_11"/>
<keyword evidence="5" id="KW-0175">Coiled coil</keyword>
<dbReference type="GO" id="GO:0006508">
    <property type="term" value="P:proteolysis"/>
    <property type="evidence" value="ECO:0007669"/>
    <property type="project" value="UniProtKB-KW"/>
</dbReference>
<keyword evidence="9" id="KW-1185">Reference proteome</keyword>
<dbReference type="InterPro" id="IPR051794">
    <property type="entry name" value="PG_Endopeptidase_C40"/>
</dbReference>
<feature type="chain" id="PRO_5038412962" evidence="6">
    <location>
        <begin position="27"/>
        <end position="498"/>
    </location>
</feature>
<dbReference type="PROSITE" id="PS51935">
    <property type="entry name" value="NLPC_P60"/>
    <property type="match status" value="1"/>
</dbReference>
<evidence type="ECO:0000256" key="3">
    <source>
        <dbReference type="ARBA" id="ARBA00022801"/>
    </source>
</evidence>
<name>D5UPD3_TSUPD</name>
<evidence type="ECO:0000256" key="2">
    <source>
        <dbReference type="ARBA" id="ARBA00022670"/>
    </source>
</evidence>
<keyword evidence="4" id="KW-0788">Thiol protease</keyword>
<organism evidence="8 9">
    <name type="scientific">Tsukamurella paurometabola (strain ATCC 8368 / DSM 20162 / CCUG 35730 / CIP 100753 / JCM 10117 / KCTC 9821 / NBRC 16120 / NCIMB 702349 / NCTC 13040)</name>
    <name type="common">Corynebacterium paurometabolum</name>
    <dbReference type="NCBI Taxonomy" id="521096"/>
    <lineage>
        <taxon>Bacteria</taxon>
        <taxon>Bacillati</taxon>
        <taxon>Actinomycetota</taxon>
        <taxon>Actinomycetes</taxon>
        <taxon>Mycobacteriales</taxon>
        <taxon>Tsukamurellaceae</taxon>
        <taxon>Tsukamurella</taxon>
    </lineage>
</organism>
<keyword evidence="6" id="KW-0732">Signal</keyword>
<evidence type="ECO:0000256" key="5">
    <source>
        <dbReference type="SAM" id="Coils"/>
    </source>
</evidence>
<keyword evidence="2" id="KW-0645">Protease</keyword>
<feature type="coiled-coil region" evidence="5">
    <location>
        <begin position="214"/>
        <end position="248"/>
    </location>
</feature>
<dbReference type="Gene3D" id="3.90.1720.10">
    <property type="entry name" value="endopeptidase domain like (from Nostoc punctiforme)"/>
    <property type="match status" value="1"/>
</dbReference>
<gene>
    <name evidence="8" type="ordered locus">Tpau_2077</name>
</gene>
<comment type="similarity">
    <text evidence="1">Belongs to the peptidase C40 family.</text>
</comment>
<dbReference type="Pfam" id="PF00877">
    <property type="entry name" value="NLPC_P60"/>
    <property type="match status" value="1"/>
</dbReference>